<gene>
    <name evidence="2" type="ORF">QYE76_057176</name>
</gene>
<dbReference type="InterPro" id="IPR013103">
    <property type="entry name" value="RVT_2"/>
</dbReference>
<dbReference type="PANTHER" id="PTHR47481:SF31">
    <property type="entry name" value="OS01G0873500 PROTEIN"/>
    <property type="match status" value="1"/>
</dbReference>
<dbReference type="Pfam" id="PF07727">
    <property type="entry name" value="RVT_2"/>
    <property type="match status" value="1"/>
</dbReference>
<name>A0AAD8T3D3_LOLMU</name>
<comment type="caution">
    <text evidence="2">The sequence shown here is derived from an EMBL/GenBank/DDBJ whole genome shotgun (WGS) entry which is preliminary data.</text>
</comment>
<evidence type="ECO:0000313" key="2">
    <source>
        <dbReference type="EMBL" id="KAK1669017.1"/>
    </source>
</evidence>
<dbReference type="InterPro" id="IPR043502">
    <property type="entry name" value="DNA/RNA_pol_sf"/>
</dbReference>
<dbReference type="AlphaFoldDB" id="A0AAD8T3D3"/>
<sequence>MSFASSSSSAAAPGEKLTRENYLIWHSMVLPDIRDAMLMEYLDGSAEEPEKKIVTKDSDDKEVSVVNPEYAWWIAQDQTVLSYLLRNMTREILTQLVGVNTSAAVWTKVTEMFDTSPTSNVDPNNVPLASLVAQEENVDVNFIKNNNFNNNAYRNNSGNNYRPYPSANGNGYGNSYGNSYNNNRSVPSGLEAMLKEFISTQTAFNKSVEEKLDKIDTIASRVDRLASDVNLLKLKVMPNNDLDNKITTTANAIQLKARIVHLRTQINKTKLENFSSGAAYFDRVKSLADEMSTAGKPQDDEDIASYVLAGLDDHFLHMNLVWMISNLSAVTVVTCLQTLHPVAIMETAIREEEVLDEETLVVAAVVSIAAATSIAVEATMAVVATKVEAISNVKVQDAMIATGSYGAEGPWFIDFGATDHITGELDKLTTRERYNGQEQIHGPNGKDWGVSMTNSMPFSNVLGSRIMFPALMRISRMDQLSVSIGILLSTGEPENLQEARDDPRWKAAMDEEFSALSRNNTWHLVPAEHGRNIIDCKWVYKVKRKADGSIDIYKARLIAKGFKQKYGVDYKDTFSPVVKSATIRLILSLAVSRNWKLGQLDVKNAFLHGVLEEEVYMRQPLGYFDPSRKGHICKLDKALYGLKQAPRAWYARLSSKLHQLGFSASRADTSLFFYNKGGVTIYMLVYVDDIVVVSSSDSAVDALLHDLGMAFALKDLEELHYFLGIEVKKETDGIILSQEKYDRDISARVNMTCCKPVDTPLSTSEKLSLVDGEMLSSDDSTRYSSIYSGRSSVYYSDST</sequence>
<protein>
    <recommendedName>
        <fullName evidence="1">Reverse transcriptase Ty1/copia-type domain-containing protein</fullName>
    </recommendedName>
</protein>
<dbReference type="EMBL" id="JAUUTY010000003">
    <property type="protein sequence ID" value="KAK1669017.1"/>
    <property type="molecule type" value="Genomic_DNA"/>
</dbReference>
<reference evidence="2" key="1">
    <citation type="submission" date="2023-07" db="EMBL/GenBank/DDBJ databases">
        <title>A chromosome-level genome assembly of Lolium multiflorum.</title>
        <authorList>
            <person name="Chen Y."/>
            <person name="Copetti D."/>
            <person name="Kolliker R."/>
            <person name="Studer B."/>
        </authorList>
    </citation>
    <scope>NUCLEOTIDE SEQUENCE</scope>
    <source>
        <strain evidence="2">02402/16</strain>
        <tissue evidence="2">Leaf</tissue>
    </source>
</reference>
<dbReference type="SUPFAM" id="SSF56672">
    <property type="entry name" value="DNA/RNA polymerases"/>
    <property type="match status" value="1"/>
</dbReference>
<feature type="domain" description="Reverse transcriptase Ty1/copia-type" evidence="1">
    <location>
        <begin position="519"/>
        <end position="761"/>
    </location>
</feature>
<dbReference type="Proteomes" id="UP001231189">
    <property type="component" value="Unassembled WGS sequence"/>
</dbReference>
<accession>A0AAD8T3D3</accession>
<proteinExistence type="predicted"/>
<evidence type="ECO:0000313" key="3">
    <source>
        <dbReference type="Proteomes" id="UP001231189"/>
    </source>
</evidence>
<organism evidence="2 3">
    <name type="scientific">Lolium multiflorum</name>
    <name type="common">Italian ryegrass</name>
    <name type="synonym">Lolium perenne subsp. multiflorum</name>
    <dbReference type="NCBI Taxonomy" id="4521"/>
    <lineage>
        <taxon>Eukaryota</taxon>
        <taxon>Viridiplantae</taxon>
        <taxon>Streptophyta</taxon>
        <taxon>Embryophyta</taxon>
        <taxon>Tracheophyta</taxon>
        <taxon>Spermatophyta</taxon>
        <taxon>Magnoliopsida</taxon>
        <taxon>Liliopsida</taxon>
        <taxon>Poales</taxon>
        <taxon>Poaceae</taxon>
        <taxon>BOP clade</taxon>
        <taxon>Pooideae</taxon>
        <taxon>Poodae</taxon>
        <taxon>Poeae</taxon>
        <taxon>Poeae Chloroplast Group 2 (Poeae type)</taxon>
        <taxon>Loliodinae</taxon>
        <taxon>Loliinae</taxon>
        <taxon>Lolium</taxon>
    </lineage>
</organism>
<dbReference type="PANTHER" id="PTHR47481">
    <property type="match status" value="1"/>
</dbReference>
<evidence type="ECO:0000259" key="1">
    <source>
        <dbReference type="Pfam" id="PF07727"/>
    </source>
</evidence>
<keyword evidence="3" id="KW-1185">Reference proteome</keyword>